<dbReference type="EMBL" id="CP133615">
    <property type="protein sequence ID" value="WMV25597.1"/>
    <property type="molecule type" value="Genomic_DNA"/>
</dbReference>
<protein>
    <submittedName>
        <fullName evidence="1">Uncharacterized protein</fullName>
    </submittedName>
</protein>
<dbReference type="Proteomes" id="UP001234989">
    <property type="component" value="Chromosome 4"/>
</dbReference>
<dbReference type="Gene3D" id="3.30.70.270">
    <property type="match status" value="1"/>
</dbReference>
<dbReference type="AlphaFoldDB" id="A0AAF0TM19"/>
<keyword evidence="2" id="KW-1185">Reference proteome</keyword>
<name>A0AAF0TM19_SOLVR</name>
<accession>A0AAF0TM19</accession>
<sequence length="232" mass="26103">MERGNSTPKGQFLSCLKARKMISKGCILSRPRAVVKTTGLEVARGPWEVAWTQVLAHHKSKGPSRGLPQTVVKTTGRGDGHELGAVSCQVRVRDVDSETPTLESVPVVNEFPKVFPNELPDIPLEREIDFDIELLPDTQPIYISTSRMVPAELKDLKEQLKDLLDNGFIRPSISPWGAPVLFVRKKDGSLRMCIDYRQLNKITVKNKYPLPRIDDLFDHLQGSSYFSKVNLR</sequence>
<dbReference type="InterPro" id="IPR032567">
    <property type="entry name" value="RTL1-rel"/>
</dbReference>
<organism evidence="1 2">
    <name type="scientific">Solanum verrucosum</name>
    <dbReference type="NCBI Taxonomy" id="315347"/>
    <lineage>
        <taxon>Eukaryota</taxon>
        <taxon>Viridiplantae</taxon>
        <taxon>Streptophyta</taxon>
        <taxon>Embryophyta</taxon>
        <taxon>Tracheophyta</taxon>
        <taxon>Spermatophyta</taxon>
        <taxon>Magnoliopsida</taxon>
        <taxon>eudicotyledons</taxon>
        <taxon>Gunneridae</taxon>
        <taxon>Pentapetalae</taxon>
        <taxon>asterids</taxon>
        <taxon>lamiids</taxon>
        <taxon>Solanales</taxon>
        <taxon>Solanaceae</taxon>
        <taxon>Solanoideae</taxon>
        <taxon>Solaneae</taxon>
        <taxon>Solanum</taxon>
    </lineage>
</organism>
<reference evidence="1" key="1">
    <citation type="submission" date="2023-08" db="EMBL/GenBank/DDBJ databases">
        <title>A de novo genome assembly of Solanum verrucosum Schlechtendal, a Mexican diploid species geographically isolated from the other diploid A-genome species in potato relatives.</title>
        <authorList>
            <person name="Hosaka K."/>
        </authorList>
    </citation>
    <scope>NUCLEOTIDE SEQUENCE</scope>
    <source>
        <tissue evidence="1">Young leaves</tissue>
    </source>
</reference>
<dbReference type="PANTHER" id="PTHR15503">
    <property type="entry name" value="LDOC1 RELATED"/>
    <property type="match status" value="1"/>
</dbReference>
<dbReference type="PANTHER" id="PTHR15503:SF45">
    <property type="entry name" value="RNA-DIRECTED DNA POLYMERASE HOMOLOG"/>
    <property type="match status" value="1"/>
</dbReference>
<evidence type="ECO:0000313" key="2">
    <source>
        <dbReference type="Proteomes" id="UP001234989"/>
    </source>
</evidence>
<dbReference type="InterPro" id="IPR043128">
    <property type="entry name" value="Rev_trsase/Diguanyl_cyclase"/>
</dbReference>
<dbReference type="Gene3D" id="3.10.10.10">
    <property type="entry name" value="HIV Type 1 Reverse Transcriptase, subunit A, domain 1"/>
    <property type="match status" value="1"/>
</dbReference>
<proteinExistence type="predicted"/>
<dbReference type="CDD" id="cd01647">
    <property type="entry name" value="RT_LTR"/>
    <property type="match status" value="1"/>
</dbReference>
<dbReference type="SUPFAM" id="SSF56672">
    <property type="entry name" value="DNA/RNA polymerases"/>
    <property type="match status" value="1"/>
</dbReference>
<evidence type="ECO:0000313" key="1">
    <source>
        <dbReference type="EMBL" id="WMV25597.1"/>
    </source>
</evidence>
<gene>
    <name evidence="1" type="ORF">MTR67_018982</name>
</gene>
<dbReference type="InterPro" id="IPR043502">
    <property type="entry name" value="DNA/RNA_pol_sf"/>
</dbReference>